<dbReference type="AlphaFoldDB" id="A0AAD7K1P0"/>
<comment type="caution">
    <text evidence="3">The sequence shown here is derived from an EMBL/GenBank/DDBJ whole genome shotgun (WGS) entry which is preliminary data.</text>
</comment>
<protein>
    <recommendedName>
        <fullName evidence="2">F-box domain-containing protein</fullName>
    </recommendedName>
</protein>
<feature type="domain" description="F-box" evidence="2">
    <location>
        <begin position="95"/>
        <end position="150"/>
    </location>
</feature>
<name>A0AAD7K1P0_9AGAR</name>
<dbReference type="InterPro" id="IPR001810">
    <property type="entry name" value="F-box_dom"/>
</dbReference>
<evidence type="ECO:0000259" key="2">
    <source>
        <dbReference type="Pfam" id="PF12937"/>
    </source>
</evidence>
<sequence length="582" mass="65141">MATTQGLHLYPVGRDPNDVHEAALGLELIDRDGLHIYISQTIDLWEPGVLCSDQRDHIVVVGQLVLDEVQRTEDSDERAVASYFHRLWSFRLFRINDLPTEIVSIIFHDVVHREYPRDRLSALLHVSWTCKKWRDIAVCDSTLWNKIYFRGGQIEQALVWFERARHAPLDIVIESSVFAFAAADEHSEYSASVDDSIDEDPDSTSVVTEISPEALMRALLQHLFTKRETIRLLDIQLNDWQESLLVFHLLGTFGPLDARTLQSFQLRVAEADAVPAVTIAEPFLGGHIAPSLTRFALEGAPMNWGRSVMENLTTFDIKTLPVAHSIDIHCLREILSKSPRLQRLSVYGITTLHPPATRMAPIELEHLHTLMIGDFLCDVAIFLLSQLTAPNLAVLMVVYLCAGGEEYAPLFEQLTSAFPKVQSLTTSSIRFCSSPTALSSMIQWLESMLLLTYLRVADVPPEFFGLFFRRIHPIDGVGNEGGDHSSLDASESVDTVPDGDAAPAPAPVAPLLKTLDCEAVEPHIIVQWVVDRASLGTPLSKVYASEEIFDNYDQTDSERLTSICILSKLDYGVRPEEDLAYM</sequence>
<feature type="region of interest" description="Disordered" evidence="1">
    <location>
        <begin position="481"/>
        <end position="500"/>
    </location>
</feature>
<evidence type="ECO:0000313" key="4">
    <source>
        <dbReference type="Proteomes" id="UP001215598"/>
    </source>
</evidence>
<reference evidence="3" key="1">
    <citation type="submission" date="2023-03" db="EMBL/GenBank/DDBJ databases">
        <title>Massive genome expansion in bonnet fungi (Mycena s.s.) driven by repeated elements and novel gene families across ecological guilds.</title>
        <authorList>
            <consortium name="Lawrence Berkeley National Laboratory"/>
            <person name="Harder C.B."/>
            <person name="Miyauchi S."/>
            <person name="Viragh M."/>
            <person name="Kuo A."/>
            <person name="Thoen E."/>
            <person name="Andreopoulos B."/>
            <person name="Lu D."/>
            <person name="Skrede I."/>
            <person name="Drula E."/>
            <person name="Henrissat B."/>
            <person name="Morin E."/>
            <person name="Kohler A."/>
            <person name="Barry K."/>
            <person name="LaButti K."/>
            <person name="Morin E."/>
            <person name="Salamov A."/>
            <person name="Lipzen A."/>
            <person name="Mereny Z."/>
            <person name="Hegedus B."/>
            <person name="Baldrian P."/>
            <person name="Stursova M."/>
            <person name="Weitz H."/>
            <person name="Taylor A."/>
            <person name="Grigoriev I.V."/>
            <person name="Nagy L.G."/>
            <person name="Martin F."/>
            <person name="Kauserud H."/>
        </authorList>
    </citation>
    <scope>NUCLEOTIDE SEQUENCE</scope>
    <source>
        <strain evidence="3">CBHHK182m</strain>
    </source>
</reference>
<proteinExistence type="predicted"/>
<dbReference type="SUPFAM" id="SSF81383">
    <property type="entry name" value="F-box domain"/>
    <property type="match status" value="1"/>
</dbReference>
<dbReference type="Gene3D" id="1.20.1280.50">
    <property type="match status" value="1"/>
</dbReference>
<keyword evidence="4" id="KW-1185">Reference proteome</keyword>
<dbReference type="InterPro" id="IPR036047">
    <property type="entry name" value="F-box-like_dom_sf"/>
</dbReference>
<organism evidence="3 4">
    <name type="scientific">Mycena metata</name>
    <dbReference type="NCBI Taxonomy" id="1033252"/>
    <lineage>
        <taxon>Eukaryota</taxon>
        <taxon>Fungi</taxon>
        <taxon>Dikarya</taxon>
        <taxon>Basidiomycota</taxon>
        <taxon>Agaricomycotina</taxon>
        <taxon>Agaricomycetes</taxon>
        <taxon>Agaricomycetidae</taxon>
        <taxon>Agaricales</taxon>
        <taxon>Marasmiineae</taxon>
        <taxon>Mycenaceae</taxon>
        <taxon>Mycena</taxon>
    </lineage>
</organism>
<gene>
    <name evidence="3" type="ORF">B0H16DRAFT_1712830</name>
</gene>
<dbReference type="Pfam" id="PF12937">
    <property type="entry name" value="F-box-like"/>
    <property type="match status" value="1"/>
</dbReference>
<dbReference type="Proteomes" id="UP001215598">
    <property type="component" value="Unassembled WGS sequence"/>
</dbReference>
<accession>A0AAD7K1P0</accession>
<dbReference type="EMBL" id="JARKIB010000009">
    <property type="protein sequence ID" value="KAJ7776456.1"/>
    <property type="molecule type" value="Genomic_DNA"/>
</dbReference>
<evidence type="ECO:0000313" key="3">
    <source>
        <dbReference type="EMBL" id="KAJ7776456.1"/>
    </source>
</evidence>
<evidence type="ECO:0000256" key="1">
    <source>
        <dbReference type="SAM" id="MobiDB-lite"/>
    </source>
</evidence>